<accession>A0A6B3LC50</accession>
<dbReference type="EMBL" id="CP066776">
    <property type="protein sequence ID" value="QQL44855.1"/>
    <property type="molecule type" value="Genomic_DNA"/>
</dbReference>
<organism evidence="1 2">
    <name type="scientific">Sulfuriroseicoccus oceanibius</name>
    <dbReference type="NCBI Taxonomy" id="2707525"/>
    <lineage>
        <taxon>Bacteria</taxon>
        <taxon>Pseudomonadati</taxon>
        <taxon>Verrucomicrobiota</taxon>
        <taxon>Verrucomicrobiia</taxon>
        <taxon>Verrucomicrobiales</taxon>
        <taxon>Verrucomicrobiaceae</taxon>
        <taxon>Sulfuriroseicoccus</taxon>
    </lineage>
</organism>
<sequence length="94" mass="9909">MPISGLLLTLYDPADAADVVESLAALDHVDCGAPNQRWIPIAVDSPDSHSARQLHEELLSIKGVAAVDVVSVSFDEALAPEPPAPQRAHNPPPD</sequence>
<evidence type="ECO:0000313" key="2">
    <source>
        <dbReference type="Proteomes" id="UP000475117"/>
    </source>
</evidence>
<evidence type="ECO:0000313" key="1">
    <source>
        <dbReference type="EMBL" id="QQL44855.1"/>
    </source>
</evidence>
<keyword evidence="2" id="KW-1185">Reference proteome</keyword>
<dbReference type="RefSeq" id="WP_164364651.1">
    <property type="nucleotide sequence ID" value="NZ_CP066776.1"/>
</dbReference>
<dbReference type="AlphaFoldDB" id="A0A6B3LC50"/>
<dbReference type="Proteomes" id="UP000475117">
    <property type="component" value="Chromosome"/>
</dbReference>
<proteinExistence type="predicted"/>
<protein>
    <recommendedName>
        <fullName evidence="3">Periplasmic nitrate reductase chaperone NapD</fullName>
    </recommendedName>
</protein>
<reference evidence="1 2" key="1">
    <citation type="submission" date="2020-12" db="EMBL/GenBank/DDBJ databases">
        <title>Sulforoseuscoccus oceanibium gen. nov., sp. nov., a representative of the phylum Verrucomicrobia with special cytoplasmic membrane, and proposal of Sulforoseuscoccusaceae fam. nov.</title>
        <authorList>
            <person name="Xi F."/>
        </authorList>
    </citation>
    <scope>NUCLEOTIDE SEQUENCE [LARGE SCALE GENOMIC DNA]</scope>
    <source>
        <strain evidence="1 2">T37</strain>
    </source>
</reference>
<dbReference type="KEGG" id="soa:G3M56_013410"/>
<gene>
    <name evidence="1" type="ORF">G3M56_013410</name>
</gene>
<evidence type="ECO:0008006" key="3">
    <source>
        <dbReference type="Google" id="ProtNLM"/>
    </source>
</evidence>
<name>A0A6B3LC50_9BACT</name>